<evidence type="ECO:0000313" key="7">
    <source>
        <dbReference type="EMBL" id="KYG32484.1"/>
    </source>
</evidence>
<dbReference type="EC" id="5.4.99.-" evidence="5"/>
<dbReference type="EMBL" id="LTAO01000012">
    <property type="protein sequence ID" value="KYG32484.1"/>
    <property type="molecule type" value="Genomic_DNA"/>
</dbReference>
<comment type="caution">
    <text evidence="7">The sequence shown here is derived from an EMBL/GenBank/DDBJ whole genome shotgun (WGS) entry which is preliminary data.</text>
</comment>
<dbReference type="GO" id="GO:0000455">
    <property type="term" value="P:enzyme-directed rRNA pseudouridine synthesis"/>
    <property type="evidence" value="ECO:0007669"/>
    <property type="project" value="TreeGrafter"/>
</dbReference>
<dbReference type="GO" id="GO:0140098">
    <property type="term" value="F:catalytic activity, acting on RNA"/>
    <property type="evidence" value="ECO:0007669"/>
    <property type="project" value="UniProtKB-ARBA"/>
</dbReference>
<dbReference type="InterPro" id="IPR020103">
    <property type="entry name" value="PsdUridine_synth_cat_dom_sf"/>
</dbReference>
<dbReference type="Proteomes" id="UP000075806">
    <property type="component" value="Unassembled WGS sequence"/>
</dbReference>
<dbReference type="FunFam" id="3.30.2350.10:FF:000005">
    <property type="entry name" value="Pseudouridine synthase"/>
    <property type="match status" value="1"/>
</dbReference>
<sequence length="290" mass="33476">MKENGLLLRDFLVVEQQISKKSLARIKHGDGCILINGTEKTVRYVVQTGDMVELILPTETPSSSITPENIKLDIRYEDEHYLVLNKPANMNTIPSRQQSTGSLANAVLFYYEQKKIAATFHAVNRLDRDTSGLLIVAKHQLAHDKLSKLQQEHKVHRIYEAIVEGKVTPLNCMINIPIRRKKTSIIQREAHSSEGQHAVTHYRVIKQNEQYSHVEIKLETGRTHQIRVHFSFLHYPLCGDDLYGGSLRWITRQALHCKEVRFWHPFIKEEIKVQASWPDDLQNLYELVGL</sequence>
<dbReference type="InterPro" id="IPR006145">
    <property type="entry name" value="PsdUridine_synth_RsuA/RluA"/>
</dbReference>
<evidence type="ECO:0000313" key="8">
    <source>
        <dbReference type="Proteomes" id="UP000075806"/>
    </source>
</evidence>
<dbReference type="InterPro" id="IPR006225">
    <property type="entry name" value="PsdUridine_synth_RluC/D"/>
</dbReference>
<dbReference type="AlphaFoldDB" id="A0A161PHW9"/>
<reference evidence="7" key="1">
    <citation type="submission" date="2016-02" db="EMBL/GenBank/DDBJ databases">
        <title>Genome sequence of Bacillus trypoxylicola KCTC 13244(T).</title>
        <authorList>
            <person name="Jeong H."/>
            <person name="Park S.-H."/>
            <person name="Choi S.-K."/>
        </authorList>
    </citation>
    <scope>NUCLEOTIDE SEQUENCE [LARGE SCALE GENOMIC DNA]</scope>
    <source>
        <strain evidence="7">KCTC 13244</strain>
    </source>
</reference>
<protein>
    <recommendedName>
        <fullName evidence="5">Pseudouridine synthase</fullName>
        <ecNumber evidence="5">5.4.99.-</ecNumber>
    </recommendedName>
</protein>
<dbReference type="NCBIfam" id="TIGR00005">
    <property type="entry name" value="rluA_subfam"/>
    <property type="match status" value="1"/>
</dbReference>
<organism evidence="7 8">
    <name type="scientific">Alkalihalobacillus trypoxylicola</name>
    <dbReference type="NCBI Taxonomy" id="519424"/>
    <lineage>
        <taxon>Bacteria</taxon>
        <taxon>Bacillati</taxon>
        <taxon>Bacillota</taxon>
        <taxon>Bacilli</taxon>
        <taxon>Bacillales</taxon>
        <taxon>Bacillaceae</taxon>
        <taxon>Alkalihalobacillus</taxon>
    </lineage>
</organism>
<dbReference type="STRING" id="519424.AZF04_06595"/>
<dbReference type="GO" id="GO:0009982">
    <property type="term" value="F:pseudouridine synthase activity"/>
    <property type="evidence" value="ECO:0007669"/>
    <property type="project" value="InterPro"/>
</dbReference>
<keyword evidence="3 5" id="KW-0413">Isomerase</keyword>
<proteinExistence type="inferred from homology"/>
<dbReference type="InterPro" id="IPR006224">
    <property type="entry name" value="PsdUridine_synth_RluA-like_CS"/>
</dbReference>
<evidence type="ECO:0000256" key="3">
    <source>
        <dbReference type="ARBA" id="ARBA00023235"/>
    </source>
</evidence>
<dbReference type="PANTHER" id="PTHR21600">
    <property type="entry name" value="MITOCHONDRIAL RNA PSEUDOURIDINE SYNTHASE"/>
    <property type="match status" value="1"/>
</dbReference>
<comment type="function">
    <text evidence="5">Responsible for synthesis of pseudouridine from uracil.</text>
</comment>
<feature type="active site" evidence="4">
    <location>
        <position position="127"/>
    </location>
</feature>
<gene>
    <name evidence="7" type="ORF">AZF04_06595</name>
</gene>
<dbReference type="GO" id="GO:0003723">
    <property type="term" value="F:RNA binding"/>
    <property type="evidence" value="ECO:0007669"/>
    <property type="project" value="InterPro"/>
</dbReference>
<evidence type="ECO:0000259" key="6">
    <source>
        <dbReference type="Pfam" id="PF00849"/>
    </source>
</evidence>
<dbReference type="SUPFAM" id="SSF55120">
    <property type="entry name" value="Pseudouridine synthase"/>
    <property type="match status" value="1"/>
</dbReference>
<comment type="similarity">
    <text evidence="2 5">Belongs to the pseudouridine synthase RluA family.</text>
</comment>
<evidence type="ECO:0000256" key="2">
    <source>
        <dbReference type="ARBA" id="ARBA00010876"/>
    </source>
</evidence>
<dbReference type="OrthoDB" id="9807829at2"/>
<dbReference type="InterPro" id="IPR050188">
    <property type="entry name" value="RluA_PseudoU_synthase"/>
</dbReference>
<dbReference type="PANTHER" id="PTHR21600:SF35">
    <property type="entry name" value="PSEUDOURIDINE SYNTHASE"/>
    <property type="match status" value="1"/>
</dbReference>
<accession>A0A161PHW9</accession>
<dbReference type="Pfam" id="PF00849">
    <property type="entry name" value="PseudoU_synth_2"/>
    <property type="match status" value="1"/>
</dbReference>
<dbReference type="CDD" id="cd02869">
    <property type="entry name" value="PseudoU_synth_RluA_like"/>
    <property type="match status" value="1"/>
</dbReference>
<dbReference type="Gene3D" id="3.30.2350.10">
    <property type="entry name" value="Pseudouridine synthase"/>
    <property type="match status" value="1"/>
</dbReference>
<evidence type="ECO:0000256" key="1">
    <source>
        <dbReference type="ARBA" id="ARBA00000073"/>
    </source>
</evidence>
<dbReference type="PROSITE" id="PS01129">
    <property type="entry name" value="PSI_RLU"/>
    <property type="match status" value="1"/>
</dbReference>
<keyword evidence="8" id="KW-1185">Reference proteome</keyword>
<evidence type="ECO:0000256" key="5">
    <source>
        <dbReference type="RuleBase" id="RU362028"/>
    </source>
</evidence>
<feature type="domain" description="Pseudouridine synthase RsuA/RluA-like" evidence="6">
    <location>
        <begin position="80"/>
        <end position="231"/>
    </location>
</feature>
<evidence type="ECO:0000256" key="4">
    <source>
        <dbReference type="PIRSR" id="PIRSR606225-1"/>
    </source>
</evidence>
<name>A0A161PHW9_9BACI</name>
<comment type="catalytic activity">
    <reaction evidence="1 5">
        <text>a uridine in RNA = a pseudouridine in RNA</text>
        <dbReference type="Rhea" id="RHEA:48348"/>
        <dbReference type="Rhea" id="RHEA-COMP:12068"/>
        <dbReference type="Rhea" id="RHEA-COMP:12069"/>
        <dbReference type="ChEBI" id="CHEBI:65314"/>
        <dbReference type="ChEBI" id="CHEBI:65315"/>
    </reaction>
</comment>